<dbReference type="Pfam" id="PF11298">
    <property type="entry name" value="DUF3099"/>
    <property type="match status" value="1"/>
</dbReference>
<evidence type="ECO:0000256" key="1">
    <source>
        <dbReference type="SAM" id="MobiDB-lite"/>
    </source>
</evidence>
<protein>
    <submittedName>
        <fullName evidence="3">DUF3099 domain-containing protein</fullName>
    </submittedName>
</protein>
<keyword evidence="2" id="KW-0472">Membrane</keyword>
<dbReference type="RefSeq" id="WP_138047170.1">
    <property type="nucleotide sequence ID" value="NZ_VBZC01000026.1"/>
</dbReference>
<comment type="caution">
    <text evidence="3">The sequence shown here is derived from an EMBL/GenBank/DDBJ whole genome shotgun (WGS) entry which is preliminary data.</text>
</comment>
<gene>
    <name evidence="3" type="ORF">FE633_23615</name>
</gene>
<feature type="transmembrane region" description="Helical" evidence="2">
    <location>
        <begin position="32"/>
        <end position="50"/>
    </location>
</feature>
<dbReference type="Proteomes" id="UP000305906">
    <property type="component" value="Unassembled WGS sequence"/>
</dbReference>
<feature type="region of interest" description="Disordered" evidence="1">
    <location>
        <begin position="78"/>
        <end position="115"/>
    </location>
</feature>
<evidence type="ECO:0000313" key="4">
    <source>
        <dbReference type="Proteomes" id="UP000305906"/>
    </source>
</evidence>
<dbReference type="AlphaFoldDB" id="A0A5R9FQU3"/>
<keyword evidence="4" id="KW-1185">Reference proteome</keyword>
<keyword evidence="2" id="KW-0812">Transmembrane</keyword>
<name>A0A5R9FQU3_9ACTN</name>
<feature type="transmembrane region" description="Helical" evidence="2">
    <location>
        <begin position="56"/>
        <end position="77"/>
    </location>
</feature>
<sequence length="115" mass="12464">MRGRRKRDSVVYQVTDAQESLTEDVRGRQRRYVISMTVRTLAVIAAAGLWDRQRYIAVVALALAVLMPYAAVVIANGGRRKSPAGPRTSPSPSDPAGAVFSYPTEVCAPEGEQTS</sequence>
<reference evidence="3 4" key="1">
    <citation type="submission" date="2019-05" db="EMBL/GenBank/DDBJ databases">
        <title>Streptomyces sp. NEAU-C151, a novel actinomycete isolated from soil.</title>
        <authorList>
            <person name="Han L."/>
            <person name="Jiang H."/>
        </authorList>
    </citation>
    <scope>NUCLEOTIDE SEQUENCE [LARGE SCALE GENOMIC DNA]</scope>
    <source>
        <strain evidence="3 4">NEAU-C151</strain>
    </source>
</reference>
<keyword evidence="2" id="KW-1133">Transmembrane helix</keyword>
<evidence type="ECO:0000256" key="2">
    <source>
        <dbReference type="SAM" id="Phobius"/>
    </source>
</evidence>
<dbReference type="EMBL" id="VBZC01000026">
    <property type="protein sequence ID" value="TLS43788.1"/>
    <property type="molecule type" value="Genomic_DNA"/>
</dbReference>
<organism evidence="3 4">
    <name type="scientific">Streptomyces montanus</name>
    <dbReference type="NCBI Taxonomy" id="2580423"/>
    <lineage>
        <taxon>Bacteria</taxon>
        <taxon>Bacillati</taxon>
        <taxon>Actinomycetota</taxon>
        <taxon>Actinomycetes</taxon>
        <taxon>Kitasatosporales</taxon>
        <taxon>Streptomycetaceae</taxon>
        <taxon>Streptomyces</taxon>
    </lineage>
</organism>
<dbReference type="InterPro" id="IPR021449">
    <property type="entry name" value="DUF3099"/>
</dbReference>
<proteinExistence type="predicted"/>
<evidence type="ECO:0000313" key="3">
    <source>
        <dbReference type="EMBL" id="TLS43788.1"/>
    </source>
</evidence>
<accession>A0A5R9FQU3</accession>